<protein>
    <submittedName>
        <fullName evidence="2">SAM-dependent methyltransferase</fullName>
    </submittedName>
</protein>
<dbReference type="OrthoDB" id="1853779at2"/>
<organism evidence="2 3">
    <name type="scientific">Sphingomonas pokkalii</name>
    <dbReference type="NCBI Taxonomy" id="2175090"/>
    <lineage>
        <taxon>Bacteria</taxon>
        <taxon>Pseudomonadati</taxon>
        <taxon>Pseudomonadota</taxon>
        <taxon>Alphaproteobacteria</taxon>
        <taxon>Sphingomonadales</taxon>
        <taxon>Sphingomonadaceae</taxon>
        <taxon>Sphingomonas</taxon>
    </lineage>
</organism>
<keyword evidence="2" id="KW-0489">Methyltransferase</keyword>
<accession>A0A2U0SJD5</accession>
<dbReference type="SUPFAM" id="SSF53335">
    <property type="entry name" value="S-adenosyl-L-methionine-dependent methyltransferases"/>
    <property type="match status" value="1"/>
</dbReference>
<dbReference type="Pfam" id="PF13649">
    <property type="entry name" value="Methyltransf_25"/>
    <property type="match status" value="1"/>
</dbReference>
<keyword evidence="3" id="KW-1185">Reference proteome</keyword>
<dbReference type="AlphaFoldDB" id="A0A2U0SJD5"/>
<dbReference type="InterPro" id="IPR029063">
    <property type="entry name" value="SAM-dependent_MTases_sf"/>
</dbReference>
<comment type="caution">
    <text evidence="2">The sequence shown here is derived from an EMBL/GenBank/DDBJ whole genome shotgun (WGS) entry which is preliminary data.</text>
</comment>
<proteinExistence type="predicted"/>
<feature type="domain" description="Methyltransferase" evidence="1">
    <location>
        <begin position="26"/>
        <end position="118"/>
    </location>
</feature>
<reference evidence="2 3" key="1">
    <citation type="submission" date="2018-05" db="EMBL/GenBank/DDBJ databases">
        <title>Description of Sphingomonas pokkalii sp nov, isolated from the rhizosphere of saline tolerant pokkali rice and its draft genome analysis.</title>
        <authorList>
            <person name="Menon R."/>
            <person name="Kumari S."/>
            <person name="Rameshkumar N."/>
        </authorList>
    </citation>
    <scope>NUCLEOTIDE SEQUENCE [LARGE SCALE GENOMIC DNA]</scope>
    <source>
        <strain evidence="2 3">L3B27</strain>
    </source>
</reference>
<sequence length="198" mass="22074">MELFAEQGDGHVAVLRHHGLVDAMAIYDLGCGSGRTAQALQRAGWQGSYVGADIVPGLVQEMRRSCPGYVGKVHLDPSIDAADASLDMVFHWSVFTHISVEECFLYMQDTFRALKPGGKLIFSFLEIGHVPHEQVFDSRVARRARGKQLALLDTFLHPDWIRHWAARIGFEPPAFTSGNDGTHHPPFWQSLVAMRKPL</sequence>
<evidence type="ECO:0000313" key="2">
    <source>
        <dbReference type="EMBL" id="PVX31460.1"/>
    </source>
</evidence>
<keyword evidence="2" id="KW-0808">Transferase</keyword>
<dbReference type="GO" id="GO:0032259">
    <property type="term" value="P:methylation"/>
    <property type="evidence" value="ECO:0007669"/>
    <property type="project" value="UniProtKB-KW"/>
</dbReference>
<gene>
    <name evidence="2" type="ORF">DD559_10175</name>
</gene>
<dbReference type="Proteomes" id="UP000245890">
    <property type="component" value="Unassembled WGS sequence"/>
</dbReference>
<dbReference type="GO" id="GO:0008168">
    <property type="term" value="F:methyltransferase activity"/>
    <property type="evidence" value="ECO:0007669"/>
    <property type="project" value="UniProtKB-KW"/>
</dbReference>
<evidence type="ECO:0000259" key="1">
    <source>
        <dbReference type="Pfam" id="PF13649"/>
    </source>
</evidence>
<name>A0A2U0SJD5_9SPHN</name>
<dbReference type="InterPro" id="IPR041698">
    <property type="entry name" value="Methyltransf_25"/>
</dbReference>
<dbReference type="EMBL" id="QENQ01000001">
    <property type="protein sequence ID" value="PVX31460.1"/>
    <property type="molecule type" value="Genomic_DNA"/>
</dbReference>
<dbReference type="CDD" id="cd02440">
    <property type="entry name" value="AdoMet_MTases"/>
    <property type="match status" value="1"/>
</dbReference>
<evidence type="ECO:0000313" key="3">
    <source>
        <dbReference type="Proteomes" id="UP000245890"/>
    </source>
</evidence>
<dbReference type="Gene3D" id="3.40.50.150">
    <property type="entry name" value="Vaccinia Virus protein VP39"/>
    <property type="match status" value="1"/>
</dbReference>